<dbReference type="EMBL" id="BAAASX010000008">
    <property type="protein sequence ID" value="GAA2347063.1"/>
    <property type="molecule type" value="Genomic_DNA"/>
</dbReference>
<reference evidence="2 3" key="1">
    <citation type="journal article" date="2019" name="Int. J. Syst. Evol. Microbiol.">
        <title>The Global Catalogue of Microorganisms (GCM) 10K type strain sequencing project: providing services to taxonomists for standard genome sequencing and annotation.</title>
        <authorList>
            <consortium name="The Broad Institute Genomics Platform"/>
            <consortium name="The Broad Institute Genome Sequencing Center for Infectious Disease"/>
            <person name="Wu L."/>
            <person name="Ma J."/>
        </authorList>
    </citation>
    <scope>NUCLEOTIDE SEQUENCE [LARGE SCALE GENOMIC DNA]</scope>
    <source>
        <strain evidence="2 3">JCM 6238</strain>
    </source>
</reference>
<evidence type="ECO:0000313" key="2">
    <source>
        <dbReference type="EMBL" id="GAA2347063.1"/>
    </source>
</evidence>
<proteinExistence type="predicted"/>
<evidence type="ECO:0000313" key="3">
    <source>
        <dbReference type="Proteomes" id="UP001501584"/>
    </source>
</evidence>
<keyword evidence="3" id="KW-1185">Reference proteome</keyword>
<name>A0ABN3GA03_9ACTN</name>
<accession>A0ABN3GA03</accession>
<gene>
    <name evidence="2" type="ORF">GCM10010403_46030</name>
</gene>
<feature type="region of interest" description="Disordered" evidence="1">
    <location>
        <begin position="39"/>
        <end position="61"/>
    </location>
</feature>
<organism evidence="2 3">
    <name type="scientific">Glycomyces rutgersensis</name>
    <dbReference type="NCBI Taxonomy" id="58115"/>
    <lineage>
        <taxon>Bacteria</taxon>
        <taxon>Bacillati</taxon>
        <taxon>Actinomycetota</taxon>
        <taxon>Actinomycetes</taxon>
        <taxon>Glycomycetales</taxon>
        <taxon>Glycomycetaceae</taxon>
        <taxon>Glycomyces</taxon>
    </lineage>
</organism>
<evidence type="ECO:0000256" key="1">
    <source>
        <dbReference type="SAM" id="MobiDB-lite"/>
    </source>
</evidence>
<sequence length="61" mass="6345">MVEGLQDFDLQLLHFGVFGHAHLLLGAFLCGRVAGAAAGEGEQSGGAEGKAAPRRAFLIEH</sequence>
<comment type="caution">
    <text evidence="2">The sequence shown here is derived from an EMBL/GenBank/DDBJ whole genome shotgun (WGS) entry which is preliminary data.</text>
</comment>
<dbReference type="Proteomes" id="UP001501584">
    <property type="component" value="Unassembled WGS sequence"/>
</dbReference>
<protein>
    <submittedName>
        <fullName evidence="2">Uncharacterized protein</fullName>
    </submittedName>
</protein>